<dbReference type="RefSeq" id="YP_007005725.1">
    <property type="nucleotide sequence ID" value="NC_019513.1"/>
</dbReference>
<dbReference type="KEGG" id="vg:14013647"/>
<reference evidence="1 2" key="1">
    <citation type="submission" date="2012-03" db="EMBL/GenBank/DDBJ databases">
        <title>Complete genome sequence of staphylococcal phage SMSAP5.</title>
        <authorList>
            <person name="Lee Y.-D."/>
            <person name="Park J.-H."/>
        </authorList>
    </citation>
    <scope>NUCLEOTIDE SEQUENCE [LARGE SCALE GENOMIC DNA]</scope>
    <source>
        <strain evidence="1">SMSAP5</strain>
    </source>
</reference>
<dbReference type="Proteomes" id="UP000009147">
    <property type="component" value="Segment"/>
</dbReference>
<dbReference type="OrthoDB" id="11103at10239"/>
<sequence>MRFLSVMALDILLIPPIMLFKPPIALLATFLPKSAAALPMSLPISLIQSYVLDSHFLKPLNTDLALDHAELEIASKRSWALEYISPVQSFKDLYELLNHFDVPFQTDFAFDQAVLEILSHFARDLLAISVSQPFALLYALLNHFDVPLQIDFECAQALSEASEYFCLV</sequence>
<accession>I1W5Z4</accession>
<evidence type="ECO:0000313" key="2">
    <source>
        <dbReference type="Proteomes" id="UP000009147"/>
    </source>
</evidence>
<organism evidence="1 2">
    <name type="scientific">Staphylococcus phage SMSAP5</name>
    <dbReference type="NCBI Taxonomy" id="1168612"/>
    <lineage>
        <taxon>Viruses</taxon>
        <taxon>Duplodnaviria</taxon>
        <taxon>Heunggongvirae</taxon>
        <taxon>Uroviricota</taxon>
        <taxon>Caudoviricetes</taxon>
        <taxon>Triavirus</taxon>
        <taxon>Triavirus SAP11</taxon>
    </lineage>
</organism>
<dbReference type="EMBL" id="JQ779023">
    <property type="protein sequence ID" value="AFI61581.1"/>
    <property type="molecule type" value="Genomic_DNA"/>
</dbReference>
<name>I1W5Z4_9CAUD</name>
<evidence type="ECO:0000313" key="1">
    <source>
        <dbReference type="EMBL" id="AFI61581.1"/>
    </source>
</evidence>
<dbReference type="GeneID" id="14013647"/>
<protein>
    <submittedName>
        <fullName evidence="1">Transcriptional regulator</fullName>
    </submittedName>
</protein>
<proteinExistence type="predicted"/>